<evidence type="ECO:0000256" key="12">
    <source>
        <dbReference type="SAM" id="Phobius"/>
    </source>
</evidence>
<name>A0ABN2X1P5_9ACTN</name>
<dbReference type="SUPFAM" id="SSF158472">
    <property type="entry name" value="HAMP domain-like"/>
    <property type="match status" value="1"/>
</dbReference>
<evidence type="ECO:0000313" key="16">
    <source>
        <dbReference type="EMBL" id="GAA2103316.1"/>
    </source>
</evidence>
<feature type="transmembrane region" description="Helical" evidence="12">
    <location>
        <begin position="196"/>
        <end position="220"/>
    </location>
</feature>
<evidence type="ECO:0000256" key="4">
    <source>
        <dbReference type="ARBA" id="ARBA00022553"/>
    </source>
</evidence>
<dbReference type="PANTHER" id="PTHR45436:SF5">
    <property type="entry name" value="SENSOR HISTIDINE KINASE TRCS"/>
    <property type="match status" value="1"/>
</dbReference>
<keyword evidence="8 12" id="KW-1133">Transmembrane helix</keyword>
<comment type="caution">
    <text evidence="16">The sequence shown here is derived from an EMBL/GenBank/DDBJ whole genome shotgun (WGS) entry which is preliminary data.</text>
</comment>
<evidence type="ECO:0000256" key="7">
    <source>
        <dbReference type="ARBA" id="ARBA00022777"/>
    </source>
</evidence>
<evidence type="ECO:0000256" key="9">
    <source>
        <dbReference type="ARBA" id="ARBA00023012"/>
    </source>
</evidence>
<comment type="catalytic activity">
    <reaction evidence="1">
        <text>ATP + protein L-histidine = ADP + protein N-phospho-L-histidine.</text>
        <dbReference type="EC" id="2.7.13.3"/>
    </reaction>
</comment>
<dbReference type="EC" id="2.7.13.3" evidence="3"/>
<dbReference type="PROSITE" id="PS50109">
    <property type="entry name" value="HIS_KIN"/>
    <property type="match status" value="1"/>
</dbReference>
<protein>
    <recommendedName>
        <fullName evidence="3">histidine kinase</fullName>
        <ecNumber evidence="3">2.7.13.3</ecNumber>
    </recommendedName>
</protein>
<keyword evidence="7" id="KW-0418">Kinase</keyword>
<evidence type="ECO:0000256" key="8">
    <source>
        <dbReference type="ARBA" id="ARBA00022989"/>
    </source>
</evidence>
<dbReference type="CDD" id="cd00082">
    <property type="entry name" value="HisKA"/>
    <property type="match status" value="1"/>
</dbReference>
<sequence>MRAALGAAAASVLALSLATVWVGDAAYQQWMPNAEDKALREATLLNEAIRPREDRPAAPTDPDAPPWEAWLDRLIEGGYQQSAYALVLEDGSWAVHDRIDPGKVDYLPPLTTRIAGNADLVRIHLPDGVGYDIGMPVGPNPTDRTVTFLRRTEPNRGQDLNALTGRTDLADQWVTTYIMVNPVEAKAARAEVRSILGWYVVPYGSLFVALVAWAVTGLALRPVEAIRRRMERIGAGAFHERVPVPAARDEIAGLAVTTNRTLDRLERSLIEQRRLVTDAAHELRTPVAVLRSTLEVALAHPERADWREVVERSLADTARLHRLTDDLLLLSRGEERPRQAGTVDWGDLLGEQLAERAFGGERRIRVLELRPVTVPGTEQLLGRVVDNLLDNACRHAAERVTVSLRASDGWAVLTVADDGPGIPAADRERVFERFVRLDEARSRTDGGTGLGLSLVRGIAEGLGGSAEAVEPSAGAGAELVVRLPLDTSEPAPAQSDDHRYTATPPPAATSR</sequence>
<evidence type="ECO:0000256" key="11">
    <source>
        <dbReference type="SAM" id="MobiDB-lite"/>
    </source>
</evidence>
<evidence type="ECO:0000256" key="10">
    <source>
        <dbReference type="ARBA" id="ARBA00023136"/>
    </source>
</evidence>
<dbReference type="PROSITE" id="PS50885">
    <property type="entry name" value="HAMP"/>
    <property type="match status" value="1"/>
</dbReference>
<dbReference type="SMART" id="SM00387">
    <property type="entry name" value="HATPase_c"/>
    <property type="match status" value="1"/>
</dbReference>
<evidence type="ECO:0000259" key="15">
    <source>
        <dbReference type="PROSITE" id="PS50885"/>
    </source>
</evidence>
<evidence type="ECO:0000256" key="2">
    <source>
        <dbReference type="ARBA" id="ARBA00004236"/>
    </source>
</evidence>
<comment type="subcellular location">
    <subcellularLocation>
        <location evidence="2">Cell membrane</location>
    </subcellularLocation>
</comment>
<keyword evidence="5" id="KW-0808">Transferase</keyword>
<dbReference type="Pfam" id="PF00512">
    <property type="entry name" value="HisKA"/>
    <property type="match status" value="1"/>
</dbReference>
<proteinExistence type="predicted"/>
<dbReference type="Pfam" id="PF00672">
    <property type="entry name" value="HAMP"/>
    <property type="match status" value="1"/>
</dbReference>
<feature type="signal peptide" evidence="13">
    <location>
        <begin position="1"/>
        <end position="25"/>
    </location>
</feature>
<dbReference type="SMART" id="SM00304">
    <property type="entry name" value="HAMP"/>
    <property type="match status" value="1"/>
</dbReference>
<keyword evidence="4" id="KW-0597">Phosphoprotein</keyword>
<evidence type="ECO:0000259" key="14">
    <source>
        <dbReference type="PROSITE" id="PS50109"/>
    </source>
</evidence>
<dbReference type="InterPro" id="IPR004358">
    <property type="entry name" value="Sig_transdc_His_kin-like_C"/>
</dbReference>
<dbReference type="Gene3D" id="1.10.287.130">
    <property type="match status" value="1"/>
</dbReference>
<dbReference type="Pfam" id="PF02518">
    <property type="entry name" value="HATPase_c"/>
    <property type="match status" value="1"/>
</dbReference>
<feature type="domain" description="HAMP" evidence="15">
    <location>
        <begin position="217"/>
        <end position="270"/>
    </location>
</feature>
<evidence type="ECO:0000256" key="13">
    <source>
        <dbReference type="SAM" id="SignalP"/>
    </source>
</evidence>
<keyword evidence="10 12" id="KW-0472">Membrane</keyword>
<dbReference type="EMBL" id="BAAANS010000025">
    <property type="protein sequence ID" value="GAA2103316.1"/>
    <property type="molecule type" value="Genomic_DNA"/>
</dbReference>
<dbReference type="Proteomes" id="UP001500897">
    <property type="component" value="Unassembled WGS sequence"/>
</dbReference>
<dbReference type="Gene3D" id="3.30.565.10">
    <property type="entry name" value="Histidine kinase-like ATPase, C-terminal domain"/>
    <property type="match status" value="1"/>
</dbReference>
<evidence type="ECO:0000256" key="3">
    <source>
        <dbReference type="ARBA" id="ARBA00012438"/>
    </source>
</evidence>
<dbReference type="PANTHER" id="PTHR45436">
    <property type="entry name" value="SENSOR HISTIDINE KINASE YKOH"/>
    <property type="match status" value="1"/>
</dbReference>
<dbReference type="SUPFAM" id="SSF47384">
    <property type="entry name" value="Homodimeric domain of signal transducing histidine kinase"/>
    <property type="match status" value="1"/>
</dbReference>
<dbReference type="InterPro" id="IPR003660">
    <property type="entry name" value="HAMP_dom"/>
</dbReference>
<dbReference type="InterPro" id="IPR003594">
    <property type="entry name" value="HATPase_dom"/>
</dbReference>
<feature type="domain" description="Histidine kinase" evidence="14">
    <location>
        <begin position="278"/>
        <end position="487"/>
    </location>
</feature>
<dbReference type="PRINTS" id="PR00344">
    <property type="entry name" value="BCTRLSENSOR"/>
</dbReference>
<gene>
    <name evidence="16" type="ORF">GCM10009759_38550</name>
</gene>
<organism evidence="16 17">
    <name type="scientific">Kitasatospora saccharophila</name>
    <dbReference type="NCBI Taxonomy" id="407973"/>
    <lineage>
        <taxon>Bacteria</taxon>
        <taxon>Bacillati</taxon>
        <taxon>Actinomycetota</taxon>
        <taxon>Actinomycetes</taxon>
        <taxon>Kitasatosporales</taxon>
        <taxon>Streptomycetaceae</taxon>
        <taxon>Kitasatospora</taxon>
    </lineage>
</organism>
<evidence type="ECO:0000256" key="6">
    <source>
        <dbReference type="ARBA" id="ARBA00022692"/>
    </source>
</evidence>
<dbReference type="InterPro" id="IPR036097">
    <property type="entry name" value="HisK_dim/P_sf"/>
</dbReference>
<dbReference type="Gene3D" id="6.10.340.10">
    <property type="match status" value="1"/>
</dbReference>
<keyword evidence="17" id="KW-1185">Reference proteome</keyword>
<dbReference type="InterPro" id="IPR005467">
    <property type="entry name" value="His_kinase_dom"/>
</dbReference>
<keyword evidence="6 12" id="KW-0812">Transmembrane</keyword>
<evidence type="ECO:0000313" key="17">
    <source>
        <dbReference type="Proteomes" id="UP001500897"/>
    </source>
</evidence>
<dbReference type="CDD" id="cd00075">
    <property type="entry name" value="HATPase"/>
    <property type="match status" value="1"/>
</dbReference>
<reference evidence="16 17" key="1">
    <citation type="journal article" date="2019" name="Int. J. Syst. Evol. Microbiol.">
        <title>The Global Catalogue of Microorganisms (GCM) 10K type strain sequencing project: providing services to taxonomists for standard genome sequencing and annotation.</title>
        <authorList>
            <consortium name="The Broad Institute Genomics Platform"/>
            <consortium name="The Broad Institute Genome Sequencing Center for Infectious Disease"/>
            <person name="Wu L."/>
            <person name="Ma J."/>
        </authorList>
    </citation>
    <scope>NUCLEOTIDE SEQUENCE [LARGE SCALE GENOMIC DNA]</scope>
    <source>
        <strain evidence="16 17">JCM 14559</strain>
    </source>
</reference>
<feature type="region of interest" description="Disordered" evidence="11">
    <location>
        <begin position="483"/>
        <end position="511"/>
    </location>
</feature>
<dbReference type="InterPro" id="IPR050428">
    <property type="entry name" value="TCS_sensor_his_kinase"/>
</dbReference>
<dbReference type="SMART" id="SM00388">
    <property type="entry name" value="HisKA"/>
    <property type="match status" value="1"/>
</dbReference>
<dbReference type="SUPFAM" id="SSF55874">
    <property type="entry name" value="ATPase domain of HSP90 chaperone/DNA topoisomerase II/histidine kinase"/>
    <property type="match status" value="1"/>
</dbReference>
<evidence type="ECO:0000256" key="1">
    <source>
        <dbReference type="ARBA" id="ARBA00000085"/>
    </source>
</evidence>
<dbReference type="InterPro" id="IPR003661">
    <property type="entry name" value="HisK_dim/P_dom"/>
</dbReference>
<feature type="chain" id="PRO_5047041305" description="histidine kinase" evidence="13">
    <location>
        <begin position="26"/>
        <end position="511"/>
    </location>
</feature>
<dbReference type="InterPro" id="IPR036890">
    <property type="entry name" value="HATPase_C_sf"/>
</dbReference>
<accession>A0ABN2X1P5</accession>
<keyword evidence="13" id="KW-0732">Signal</keyword>
<evidence type="ECO:0000256" key="5">
    <source>
        <dbReference type="ARBA" id="ARBA00022679"/>
    </source>
</evidence>
<dbReference type="CDD" id="cd06225">
    <property type="entry name" value="HAMP"/>
    <property type="match status" value="1"/>
</dbReference>
<keyword evidence="9" id="KW-0902">Two-component regulatory system</keyword>